<keyword evidence="2" id="KW-1185">Reference proteome</keyword>
<dbReference type="STRING" id="273121.WS1719"/>
<dbReference type="RefSeq" id="WP_011139529.1">
    <property type="nucleotide sequence ID" value="NC_005090.1"/>
</dbReference>
<reference evidence="1 2" key="1">
    <citation type="journal article" date="2003" name="Proc. Natl. Acad. Sci. U.S.A.">
        <title>Complete genome sequence and analysis of Wolinella succinogenes.</title>
        <authorList>
            <person name="Baar C."/>
            <person name="Eppinger M."/>
            <person name="Raddatz G."/>
            <person name="Simon JM."/>
            <person name="Lanz C."/>
            <person name="Klimmek O."/>
            <person name="Nandakumar R."/>
            <person name="Gross R."/>
            <person name="Rosinus A."/>
            <person name="Keller H."/>
            <person name="Jagtap P."/>
            <person name="Linke B."/>
            <person name="Meyer F."/>
            <person name="Lederer H."/>
            <person name="Schuster S.C."/>
        </authorList>
    </citation>
    <scope>NUCLEOTIDE SEQUENCE [LARGE SCALE GENOMIC DNA]</scope>
    <source>
        <strain evidence="2">ATCC 29543 / DSM 1740 / CCUG 13145 / JCM 31913 / LMG 7466 / NCTC 11488 / FDC 602W</strain>
    </source>
</reference>
<evidence type="ECO:0000313" key="1">
    <source>
        <dbReference type="EMBL" id="CAE10745.1"/>
    </source>
</evidence>
<dbReference type="eggNOG" id="ENOG5030I25">
    <property type="taxonomic scope" value="Bacteria"/>
</dbReference>
<accession>Q7MR49</accession>
<sequence length="523" mass="61522">MHGRILYYNDMTGTGTIANLHRRVFEFTKQSWHDRRSLPEREMFVDFRLDEHGKVTDCKESSFKQLKKSYPISENDFWATADDQKLEERSNEAKEALILQGIHTLDPAKPLPLTLPMDRCFDLFFSEELEMLTRYEELFANESSYRFVDYAKLKPFLQKAKAHLLSLDPSIGYEPFLEAEQDIRKLEALLEGMDWVFRLESRALFEEMFLKHQIVYLQAKRRFSLELERVSQLEARAKKIPFDLETLKKRAASVSDPKMRISYEEKMAHLAKESEACQRELALRQKSVELLGVQMERFEKANFEELMEAYNFGEQKEKVRFYLRRILDYLGYVLDYTIWEHASTSKNIASSFYNQGIQGGFNAFSFLRYYLKPLDKSRLSLQDKELYRYLCEYEAKETIKFLVVSEDAEFAMMLKRRLLGAQKDVLVYAFSRGVDSMPYIKSVSVHAAFVDMEIRSIKIEEWLEFFEQHTPSPDAKIFCWVLGFGDAREESLKTHRCLTLKKSLGEEKLAKMLECLLPTLKKG</sequence>
<gene>
    <name evidence="1" type="ordered locus">WS1719</name>
</gene>
<proteinExistence type="predicted"/>
<evidence type="ECO:0000313" key="2">
    <source>
        <dbReference type="Proteomes" id="UP000000422"/>
    </source>
</evidence>
<dbReference type="EMBL" id="BX571661">
    <property type="protein sequence ID" value="CAE10745.1"/>
    <property type="molecule type" value="Genomic_DNA"/>
</dbReference>
<dbReference type="HOGENOM" id="CLU_044958_0_0_7"/>
<dbReference type="AlphaFoldDB" id="Q7MR49"/>
<organism evidence="2">
    <name type="scientific">Wolinella succinogenes (strain ATCC 29543 / DSM 1740 / CCUG 13145 / JCM 31913 / LMG 7466 / NCTC 11488 / FDC 602W)</name>
    <name type="common">Vibrio succinogenes</name>
    <dbReference type="NCBI Taxonomy" id="273121"/>
    <lineage>
        <taxon>Bacteria</taxon>
        <taxon>Pseudomonadati</taxon>
        <taxon>Campylobacterota</taxon>
        <taxon>Epsilonproteobacteria</taxon>
        <taxon>Campylobacterales</taxon>
        <taxon>Helicobacteraceae</taxon>
        <taxon>Wolinella</taxon>
    </lineage>
</organism>
<name>Q7MR49_WOLSU</name>
<dbReference type="KEGG" id="wsu:WS1719"/>
<protein>
    <submittedName>
        <fullName evidence="1">Uncharacterized protein</fullName>
    </submittedName>
</protein>
<dbReference type="Proteomes" id="UP000000422">
    <property type="component" value="Chromosome"/>
</dbReference>